<reference evidence="2" key="1">
    <citation type="journal article" date="2014" name="Proc. Natl. Acad. Sci. U.S.A.">
        <title>Extensive sampling of basidiomycete genomes demonstrates inadequacy of the white-rot/brown-rot paradigm for wood decay fungi.</title>
        <authorList>
            <person name="Riley R."/>
            <person name="Salamov A.A."/>
            <person name="Brown D.W."/>
            <person name="Nagy L.G."/>
            <person name="Floudas D."/>
            <person name="Held B.W."/>
            <person name="Levasseur A."/>
            <person name="Lombard V."/>
            <person name="Morin E."/>
            <person name="Otillar R."/>
            <person name="Lindquist E.A."/>
            <person name="Sun H."/>
            <person name="LaButti K.M."/>
            <person name="Schmutz J."/>
            <person name="Jabbour D."/>
            <person name="Luo H."/>
            <person name="Baker S.E."/>
            <person name="Pisabarro A.G."/>
            <person name="Walton J.D."/>
            <person name="Blanchette R.A."/>
            <person name="Henrissat B."/>
            <person name="Martin F."/>
            <person name="Cullen D."/>
            <person name="Hibbett D.S."/>
            <person name="Grigoriev I.V."/>
        </authorList>
    </citation>
    <scope>NUCLEOTIDE SEQUENCE [LARGE SCALE GENOMIC DNA]</scope>
    <source>
        <strain evidence="2">CBS 339.88</strain>
    </source>
</reference>
<keyword evidence="2" id="KW-1185">Reference proteome</keyword>
<dbReference type="AlphaFoldDB" id="A0A067U0S3"/>
<evidence type="ECO:0000313" key="1">
    <source>
        <dbReference type="EMBL" id="KDR85899.1"/>
    </source>
</evidence>
<accession>A0A067U0S3</accession>
<dbReference type="HOGENOM" id="CLU_2320539_0_0_1"/>
<gene>
    <name evidence="1" type="ORF">GALMADRAFT_218962</name>
</gene>
<protein>
    <submittedName>
        <fullName evidence="1">Uncharacterized protein</fullName>
    </submittedName>
</protein>
<dbReference type="EMBL" id="KL142367">
    <property type="protein sequence ID" value="KDR85899.1"/>
    <property type="molecule type" value="Genomic_DNA"/>
</dbReference>
<proteinExistence type="predicted"/>
<sequence length="99" mass="10760">MPIPFLAQRKCRGRGFHVHVRTAVQPFLPSGTNAVSLASTNLPTTTITIPCHSFPVSGIHSVGQNLEVSLGLGFYSIFEARLRLASFKCSPNHTGRQEV</sequence>
<evidence type="ECO:0000313" key="2">
    <source>
        <dbReference type="Proteomes" id="UP000027222"/>
    </source>
</evidence>
<organism evidence="1 2">
    <name type="scientific">Galerina marginata (strain CBS 339.88)</name>
    <dbReference type="NCBI Taxonomy" id="685588"/>
    <lineage>
        <taxon>Eukaryota</taxon>
        <taxon>Fungi</taxon>
        <taxon>Dikarya</taxon>
        <taxon>Basidiomycota</taxon>
        <taxon>Agaricomycotina</taxon>
        <taxon>Agaricomycetes</taxon>
        <taxon>Agaricomycetidae</taxon>
        <taxon>Agaricales</taxon>
        <taxon>Agaricineae</taxon>
        <taxon>Strophariaceae</taxon>
        <taxon>Galerina</taxon>
    </lineage>
</organism>
<dbReference type="Proteomes" id="UP000027222">
    <property type="component" value="Unassembled WGS sequence"/>
</dbReference>
<name>A0A067U0S3_GALM3</name>